<evidence type="ECO:0000256" key="4">
    <source>
        <dbReference type="ARBA" id="ARBA00022603"/>
    </source>
</evidence>
<dbReference type="NCBIfam" id="TIGR00589">
    <property type="entry name" value="ogt"/>
    <property type="match status" value="1"/>
</dbReference>
<evidence type="ECO:0000256" key="9">
    <source>
        <dbReference type="HAMAP-Rule" id="MF_00772"/>
    </source>
</evidence>
<gene>
    <name evidence="12" type="ORF">AWC31_06875</name>
</gene>
<reference evidence="12 13" key="1">
    <citation type="submission" date="2016-01" db="EMBL/GenBank/DDBJ databases">
        <title>The new phylogeny of the genus Mycobacterium.</title>
        <authorList>
            <person name="Tarcisio F."/>
            <person name="Conor M."/>
            <person name="Antonella G."/>
            <person name="Elisabetta G."/>
            <person name="Giulia F.S."/>
            <person name="Sara T."/>
            <person name="Anna F."/>
            <person name="Clotilde B."/>
            <person name="Roberto B."/>
            <person name="Veronica D.S."/>
            <person name="Fabio R."/>
            <person name="Monica P."/>
            <person name="Olivier J."/>
            <person name="Enrico T."/>
            <person name="Nicola S."/>
        </authorList>
    </citation>
    <scope>NUCLEOTIDE SEQUENCE [LARGE SCALE GENOMIC DNA]</scope>
    <source>
        <strain evidence="12 13">ATCC 700010</strain>
    </source>
</reference>
<feature type="active site" description="Nucleophile; methyl group acceptor" evidence="9">
    <location>
        <position position="157"/>
    </location>
</feature>
<evidence type="ECO:0000259" key="10">
    <source>
        <dbReference type="Pfam" id="PF01035"/>
    </source>
</evidence>
<evidence type="ECO:0000313" key="12">
    <source>
        <dbReference type="EMBL" id="ORX09921.1"/>
    </source>
</evidence>
<name>A0A1X2EUK8_9MYCO</name>
<feature type="domain" description="Methylated-DNA-[protein]-cysteine S-methyltransferase DNA binding" evidence="10">
    <location>
        <begin position="107"/>
        <end position="185"/>
    </location>
</feature>
<comment type="function">
    <text evidence="9">Involved in the cellular defense against the biological effects of O6-methylguanine (O6-MeG) and O4-methylthymine (O4-MeT) in DNA. Repairs the methylated nucleobase in DNA by stoichiometrically transferring the methyl group to a cysteine residue in the enzyme. This is a suicide reaction: the enzyme is irreversibly inactivated.</text>
</comment>
<dbReference type="OrthoDB" id="9802228at2"/>
<dbReference type="InterPro" id="IPR036631">
    <property type="entry name" value="MGMT_N_sf"/>
</dbReference>
<dbReference type="GO" id="GO:0006307">
    <property type="term" value="P:DNA alkylation repair"/>
    <property type="evidence" value="ECO:0007669"/>
    <property type="project" value="UniProtKB-UniRule"/>
</dbReference>
<comment type="catalytic activity">
    <reaction evidence="8 9">
        <text>a 6-O-methyl-2'-deoxyguanosine in DNA + L-cysteinyl-[protein] = S-methyl-L-cysteinyl-[protein] + a 2'-deoxyguanosine in DNA</text>
        <dbReference type="Rhea" id="RHEA:24000"/>
        <dbReference type="Rhea" id="RHEA-COMP:10131"/>
        <dbReference type="Rhea" id="RHEA-COMP:10132"/>
        <dbReference type="Rhea" id="RHEA-COMP:11367"/>
        <dbReference type="Rhea" id="RHEA-COMP:11368"/>
        <dbReference type="ChEBI" id="CHEBI:29950"/>
        <dbReference type="ChEBI" id="CHEBI:82612"/>
        <dbReference type="ChEBI" id="CHEBI:85445"/>
        <dbReference type="ChEBI" id="CHEBI:85448"/>
        <dbReference type="EC" id="2.1.1.63"/>
    </reaction>
</comment>
<proteinExistence type="inferred from homology"/>
<dbReference type="EMBL" id="LQQA01000033">
    <property type="protein sequence ID" value="ORX09921.1"/>
    <property type="molecule type" value="Genomic_DNA"/>
</dbReference>
<dbReference type="PROSITE" id="PS00374">
    <property type="entry name" value="MGMT"/>
    <property type="match status" value="1"/>
</dbReference>
<dbReference type="Proteomes" id="UP000193964">
    <property type="component" value="Unassembled WGS sequence"/>
</dbReference>
<keyword evidence="6 9" id="KW-0227">DNA damage</keyword>
<comment type="similarity">
    <text evidence="2 9">Belongs to the MGMT family.</text>
</comment>
<comment type="subcellular location">
    <subcellularLocation>
        <location evidence="9">Cytoplasm</location>
    </subcellularLocation>
</comment>
<dbReference type="Gene3D" id="1.10.10.10">
    <property type="entry name" value="Winged helix-like DNA-binding domain superfamily/Winged helix DNA-binding domain"/>
    <property type="match status" value="1"/>
</dbReference>
<keyword evidence="3 9" id="KW-0963">Cytoplasm</keyword>
<dbReference type="FunFam" id="1.10.10.10:FF:000214">
    <property type="entry name" value="Methylated-DNA--protein-cysteine methyltransferase"/>
    <property type="match status" value="1"/>
</dbReference>
<dbReference type="PANTHER" id="PTHR10815">
    <property type="entry name" value="METHYLATED-DNA--PROTEIN-CYSTEINE METHYLTRANSFERASE"/>
    <property type="match status" value="1"/>
</dbReference>
<evidence type="ECO:0000256" key="6">
    <source>
        <dbReference type="ARBA" id="ARBA00022763"/>
    </source>
</evidence>
<dbReference type="HAMAP" id="MF_00772">
    <property type="entry name" value="OGT"/>
    <property type="match status" value="1"/>
</dbReference>
<dbReference type="GO" id="GO:0003908">
    <property type="term" value="F:methylated-DNA-[protein]-cysteine S-methyltransferase activity"/>
    <property type="evidence" value="ECO:0007669"/>
    <property type="project" value="UniProtKB-UniRule"/>
</dbReference>
<dbReference type="PANTHER" id="PTHR10815:SF5">
    <property type="entry name" value="METHYLATED-DNA--PROTEIN-CYSTEINE METHYLTRANSFERASE"/>
    <property type="match status" value="1"/>
</dbReference>
<evidence type="ECO:0000256" key="8">
    <source>
        <dbReference type="ARBA" id="ARBA00049348"/>
    </source>
</evidence>
<dbReference type="InterPro" id="IPR008332">
    <property type="entry name" value="MethylG_MeTrfase_N"/>
</dbReference>
<comment type="miscellaneous">
    <text evidence="9">This enzyme catalyzes only one turnover and therefore is not strictly catalytic. According to one definition, an enzyme is a biocatalyst that acts repeatedly and over many reaction cycles.</text>
</comment>
<keyword evidence="4 9" id="KW-0489">Methyltransferase</keyword>
<dbReference type="InterPro" id="IPR014048">
    <property type="entry name" value="MethylDNA_cys_MeTrfase_DNA-bd"/>
</dbReference>
<evidence type="ECO:0000259" key="11">
    <source>
        <dbReference type="Pfam" id="PF02870"/>
    </source>
</evidence>
<evidence type="ECO:0000313" key="13">
    <source>
        <dbReference type="Proteomes" id="UP000193964"/>
    </source>
</evidence>
<evidence type="ECO:0000256" key="2">
    <source>
        <dbReference type="ARBA" id="ARBA00008711"/>
    </source>
</evidence>
<dbReference type="GO" id="GO:0005737">
    <property type="term" value="C:cytoplasm"/>
    <property type="evidence" value="ECO:0007669"/>
    <property type="project" value="UniProtKB-SubCell"/>
</dbReference>
<keyword evidence="7 9" id="KW-0234">DNA repair</keyword>
<comment type="catalytic activity">
    <reaction evidence="1 9">
        <text>a 4-O-methyl-thymidine in DNA + L-cysteinyl-[protein] = a thymidine in DNA + S-methyl-L-cysteinyl-[protein]</text>
        <dbReference type="Rhea" id="RHEA:53428"/>
        <dbReference type="Rhea" id="RHEA-COMP:10131"/>
        <dbReference type="Rhea" id="RHEA-COMP:10132"/>
        <dbReference type="Rhea" id="RHEA-COMP:13555"/>
        <dbReference type="Rhea" id="RHEA-COMP:13556"/>
        <dbReference type="ChEBI" id="CHEBI:29950"/>
        <dbReference type="ChEBI" id="CHEBI:82612"/>
        <dbReference type="ChEBI" id="CHEBI:137386"/>
        <dbReference type="ChEBI" id="CHEBI:137387"/>
        <dbReference type="EC" id="2.1.1.63"/>
    </reaction>
</comment>
<evidence type="ECO:0000256" key="1">
    <source>
        <dbReference type="ARBA" id="ARBA00001286"/>
    </source>
</evidence>
<protein>
    <recommendedName>
        <fullName evidence="9">Methylated-DNA--protein-cysteine methyltransferase</fullName>
        <ecNumber evidence="9">2.1.1.63</ecNumber>
    </recommendedName>
    <alternativeName>
        <fullName evidence="9">6-O-methylguanine-DNA methyltransferase</fullName>
        <shortName evidence="9">MGMT</shortName>
    </alternativeName>
    <alternativeName>
        <fullName evidence="9">O-6-methylguanine-DNA-alkyltransferase</fullName>
    </alternativeName>
</protein>
<dbReference type="SUPFAM" id="SSF46767">
    <property type="entry name" value="Methylated DNA-protein cysteine methyltransferase, C-terminal domain"/>
    <property type="match status" value="1"/>
</dbReference>
<dbReference type="Pfam" id="PF01035">
    <property type="entry name" value="DNA_binding_1"/>
    <property type="match status" value="1"/>
</dbReference>
<sequence length="187" mass="20226">MNDTLGRLHRRLEDDAAAHGLLDVAYTTIDTPVGPLLLAATEIGLVRVAYDSENHDSVLDVLAAKLSPRVLRAPKRLDAAAREIGEYFAGRRRNFDLPLDYALSSGFRQLVQRQLSHIPYGRTESYKTVAQIVGNPNAVRAVGTACATNPLPVVVPCHRVLRSDGSLGGYIGGLDAKTTLLDLERAA</sequence>
<feature type="domain" description="Methylguanine DNA methyltransferase ribonuclease-like" evidence="11">
    <location>
        <begin position="25"/>
        <end position="101"/>
    </location>
</feature>
<dbReference type="CDD" id="cd06445">
    <property type="entry name" value="ATase"/>
    <property type="match status" value="1"/>
</dbReference>
<evidence type="ECO:0000256" key="7">
    <source>
        <dbReference type="ARBA" id="ARBA00023204"/>
    </source>
</evidence>
<keyword evidence="5 9" id="KW-0808">Transferase</keyword>
<evidence type="ECO:0000256" key="3">
    <source>
        <dbReference type="ARBA" id="ARBA00022490"/>
    </source>
</evidence>
<accession>A0A1X2EUK8</accession>
<comment type="caution">
    <text evidence="12">The sequence shown here is derived from an EMBL/GenBank/DDBJ whole genome shotgun (WGS) entry which is preliminary data.</text>
</comment>
<dbReference type="Gene3D" id="3.30.160.70">
    <property type="entry name" value="Methylated DNA-protein cysteine methyltransferase domain"/>
    <property type="match status" value="1"/>
</dbReference>
<evidence type="ECO:0000256" key="5">
    <source>
        <dbReference type="ARBA" id="ARBA00022679"/>
    </source>
</evidence>
<dbReference type="RefSeq" id="WP_085149081.1">
    <property type="nucleotide sequence ID" value="NZ_JACKUA010000028.1"/>
</dbReference>
<dbReference type="Pfam" id="PF02870">
    <property type="entry name" value="Methyltransf_1N"/>
    <property type="match status" value="1"/>
</dbReference>
<dbReference type="GO" id="GO:0032259">
    <property type="term" value="P:methylation"/>
    <property type="evidence" value="ECO:0007669"/>
    <property type="project" value="UniProtKB-KW"/>
</dbReference>
<dbReference type="EC" id="2.1.1.63" evidence="9"/>
<dbReference type="InterPro" id="IPR036388">
    <property type="entry name" value="WH-like_DNA-bd_sf"/>
</dbReference>
<dbReference type="InterPro" id="IPR036217">
    <property type="entry name" value="MethylDNA_cys_MeTrfase_DNAb"/>
</dbReference>
<dbReference type="InterPro" id="IPR001497">
    <property type="entry name" value="MethylDNA_cys_MeTrfase_AS"/>
</dbReference>
<organism evidence="12 13">
    <name type="scientific">Mycolicibacterium wolinskyi</name>
    <dbReference type="NCBI Taxonomy" id="59750"/>
    <lineage>
        <taxon>Bacteria</taxon>
        <taxon>Bacillati</taxon>
        <taxon>Actinomycetota</taxon>
        <taxon>Actinomycetes</taxon>
        <taxon>Mycobacteriales</taxon>
        <taxon>Mycobacteriaceae</taxon>
        <taxon>Mycolicibacterium</taxon>
    </lineage>
</organism>
<dbReference type="InterPro" id="IPR023546">
    <property type="entry name" value="MGMT"/>
</dbReference>
<dbReference type="SUPFAM" id="SSF53155">
    <property type="entry name" value="Methylated DNA-protein cysteine methyltransferase domain"/>
    <property type="match status" value="1"/>
</dbReference>
<dbReference type="AlphaFoldDB" id="A0A1X2EUK8"/>